<dbReference type="Proteomes" id="UP000019484">
    <property type="component" value="Unassembled WGS sequence"/>
</dbReference>
<dbReference type="STRING" id="1182541.W9XDX9"/>
<dbReference type="AlphaFoldDB" id="W9XDX9"/>
<proteinExistence type="predicted"/>
<feature type="compositionally biased region" description="Polar residues" evidence="1">
    <location>
        <begin position="202"/>
        <end position="221"/>
    </location>
</feature>
<protein>
    <recommendedName>
        <fullName evidence="2">Sporulation-specific protein 71 N-terminal domain-containing protein</fullName>
    </recommendedName>
</protein>
<dbReference type="InterPro" id="IPR040345">
    <property type="entry name" value="Mug56/Spo71"/>
</dbReference>
<sequence length="719" mass="81491">MSTSRVMPACSSTNTHDFDALDPESYTAHRLQHAFPDHLHQTSRRFFIGPIPEGWLNSNRKSWYRRRLELSTYSSKKASFIAAADAGLHHRTLTGLDGPSIAARMGFSFPQPEDVFDSASSADETLDVAEDEDPFQDIETRNIEPVPTNEIPRIIGIEGEDEDGNRIPKILPVSSDIGLDGTKDRRRAGGMQSARSPRRASSKTAQTHLSEMSSRPMTQQLEPLAEQEGDRQGPSSVRNSIAPSGSHDDVETSSRTALLAEEGQTSAGRSLQREDPAPMQDGSSYQLGRSETGVRFKLSEGVHHGRDRIENRAGRARNRVKRLRRNTLREGTIVKMERMLVRCEITMNQVPDDFDENESMKIESRVLEKWREFMIVARKSKNQDGADFRLQVYKTRVIPEIDDDTSTKKKPTHEIKLDPKSTRVNLYSSLDKTVVIWHPYKSGTRIFVMRPISTAHSVEWYTFLRDALGWRRPRTLHINVPDLDVVLKLDRPFEGLEAAGSNATDEETAIARAAAAEKAVAGQIISQCMDILKRDHEWSSVMKLWNETAKMGLAWKRYDRLEWVYGAHEQKMYGSMAMENSHDLELRPKKHFPTSTRGRKGKPHDEPPPIEGFLIRLTSQKGTQQRLGKAFFKRLYFSTHDQYLMFGRPAKATPPHPPRLATIGGDHVPSAREIVEKTPMMFNIEPYKIHNGEVPWLSSGDQATIKSHDREAVEEARRN</sequence>
<evidence type="ECO:0000256" key="1">
    <source>
        <dbReference type="SAM" id="MobiDB-lite"/>
    </source>
</evidence>
<dbReference type="InterPro" id="IPR057379">
    <property type="entry name" value="PH_SPO71"/>
</dbReference>
<dbReference type="SMART" id="SM01316">
    <property type="entry name" value="Spo7_2_N"/>
    <property type="match status" value="1"/>
</dbReference>
<evidence type="ECO:0000313" key="4">
    <source>
        <dbReference type="Proteomes" id="UP000019484"/>
    </source>
</evidence>
<dbReference type="GO" id="GO:1902657">
    <property type="term" value="P:protein localization to prospore membrane"/>
    <property type="evidence" value="ECO:0007669"/>
    <property type="project" value="InterPro"/>
</dbReference>
<dbReference type="EMBL" id="AMWN01000011">
    <property type="protein sequence ID" value="EXJ78378.1"/>
    <property type="molecule type" value="Genomic_DNA"/>
</dbReference>
<evidence type="ECO:0000313" key="3">
    <source>
        <dbReference type="EMBL" id="EXJ78378.1"/>
    </source>
</evidence>
<gene>
    <name evidence="3" type="ORF">A1O1_08778</name>
</gene>
<feature type="non-terminal residue" evidence="3">
    <location>
        <position position="719"/>
    </location>
</feature>
<feature type="compositionally biased region" description="Polar residues" evidence="1">
    <location>
        <begin position="233"/>
        <end position="243"/>
    </location>
</feature>
<dbReference type="GeneID" id="19163625"/>
<dbReference type="PANTHER" id="PTHR28076:SF1">
    <property type="entry name" value="PROSPORE MEMBRANE ADAPTER PROTEIN SPO71"/>
    <property type="match status" value="1"/>
</dbReference>
<reference evidence="3 4" key="1">
    <citation type="submission" date="2013-03" db="EMBL/GenBank/DDBJ databases">
        <title>The Genome Sequence of Capronia coronata CBS 617.96.</title>
        <authorList>
            <consortium name="The Broad Institute Genomics Platform"/>
            <person name="Cuomo C."/>
            <person name="de Hoog S."/>
            <person name="Gorbushina A."/>
            <person name="Walker B."/>
            <person name="Young S.K."/>
            <person name="Zeng Q."/>
            <person name="Gargeya S."/>
            <person name="Fitzgerald M."/>
            <person name="Haas B."/>
            <person name="Abouelleil A."/>
            <person name="Allen A.W."/>
            <person name="Alvarado L."/>
            <person name="Arachchi H.M."/>
            <person name="Berlin A.M."/>
            <person name="Chapman S.B."/>
            <person name="Gainer-Dewar J."/>
            <person name="Goldberg J."/>
            <person name="Griggs A."/>
            <person name="Gujja S."/>
            <person name="Hansen M."/>
            <person name="Howarth C."/>
            <person name="Imamovic A."/>
            <person name="Ireland A."/>
            <person name="Larimer J."/>
            <person name="McCowan C."/>
            <person name="Murphy C."/>
            <person name="Pearson M."/>
            <person name="Poon T.W."/>
            <person name="Priest M."/>
            <person name="Roberts A."/>
            <person name="Saif S."/>
            <person name="Shea T."/>
            <person name="Sisk P."/>
            <person name="Sykes S."/>
            <person name="Wortman J."/>
            <person name="Nusbaum C."/>
            <person name="Birren B."/>
        </authorList>
    </citation>
    <scope>NUCLEOTIDE SEQUENCE [LARGE SCALE GENOMIC DNA]</scope>
    <source>
        <strain evidence="3 4">CBS 617.96</strain>
    </source>
</reference>
<dbReference type="HOGENOM" id="CLU_003938_0_0_1"/>
<dbReference type="Pfam" id="PF23207">
    <property type="entry name" value="PH_SPO71"/>
    <property type="match status" value="1"/>
</dbReference>
<feature type="region of interest" description="Disordered" evidence="1">
    <location>
        <begin position="157"/>
        <end position="290"/>
    </location>
</feature>
<organism evidence="3 4">
    <name type="scientific">Capronia coronata CBS 617.96</name>
    <dbReference type="NCBI Taxonomy" id="1182541"/>
    <lineage>
        <taxon>Eukaryota</taxon>
        <taxon>Fungi</taxon>
        <taxon>Dikarya</taxon>
        <taxon>Ascomycota</taxon>
        <taxon>Pezizomycotina</taxon>
        <taxon>Eurotiomycetes</taxon>
        <taxon>Chaetothyriomycetidae</taxon>
        <taxon>Chaetothyriales</taxon>
        <taxon>Herpotrichiellaceae</taxon>
        <taxon>Capronia</taxon>
    </lineage>
</organism>
<accession>W9XDX9</accession>
<dbReference type="GO" id="GO:0005628">
    <property type="term" value="C:prospore membrane"/>
    <property type="evidence" value="ECO:0007669"/>
    <property type="project" value="TreeGrafter"/>
</dbReference>
<dbReference type="InterPro" id="IPR029217">
    <property type="entry name" value="Spo7_2_N"/>
</dbReference>
<comment type="caution">
    <text evidence="3">The sequence shown here is derived from an EMBL/GenBank/DDBJ whole genome shotgun (WGS) entry which is preliminary data.</text>
</comment>
<dbReference type="Pfam" id="PF15407">
    <property type="entry name" value="Spo7_2_N"/>
    <property type="match status" value="1"/>
</dbReference>
<name>W9XDX9_9EURO</name>
<dbReference type="RefSeq" id="XP_007727826.1">
    <property type="nucleotide sequence ID" value="XM_007729636.1"/>
</dbReference>
<dbReference type="PANTHER" id="PTHR28076">
    <property type="entry name" value="SPORULATION-SPECIFIC PROTEIN 71"/>
    <property type="match status" value="1"/>
</dbReference>
<evidence type="ECO:0000259" key="2">
    <source>
        <dbReference type="SMART" id="SM01316"/>
    </source>
</evidence>
<dbReference type="OrthoDB" id="5579281at2759"/>
<keyword evidence="4" id="KW-1185">Reference proteome</keyword>
<feature type="domain" description="Sporulation-specific protein 71 N-terminal" evidence="2">
    <location>
        <begin position="17"/>
        <end position="83"/>
    </location>
</feature>
<dbReference type="eggNOG" id="ENOG502QRAT">
    <property type="taxonomic scope" value="Eukaryota"/>
</dbReference>